<dbReference type="OrthoDB" id="9762378at2"/>
<dbReference type="EMBL" id="QGDD01000001">
    <property type="protein sequence ID" value="PWN04600.1"/>
    <property type="molecule type" value="Genomic_DNA"/>
</dbReference>
<evidence type="ECO:0000259" key="3">
    <source>
        <dbReference type="Pfam" id="PF01642"/>
    </source>
</evidence>
<dbReference type="GO" id="GO:0031419">
    <property type="term" value="F:cobalamin binding"/>
    <property type="evidence" value="ECO:0007669"/>
    <property type="project" value="UniProtKB-KW"/>
</dbReference>
<dbReference type="AlphaFoldDB" id="A0A316TJH0"/>
<gene>
    <name evidence="4" type="ORF">DJ010_02950</name>
</gene>
<dbReference type="Pfam" id="PF01642">
    <property type="entry name" value="MM_CoA_mutase"/>
    <property type="match status" value="1"/>
</dbReference>
<dbReference type="PANTHER" id="PTHR48101:SF4">
    <property type="entry name" value="METHYLMALONYL-COA MUTASE, MITOCHONDRIAL"/>
    <property type="match status" value="1"/>
</dbReference>
<dbReference type="GO" id="GO:0005737">
    <property type="term" value="C:cytoplasm"/>
    <property type="evidence" value="ECO:0007669"/>
    <property type="project" value="TreeGrafter"/>
</dbReference>
<feature type="region of interest" description="Disordered" evidence="2">
    <location>
        <begin position="1"/>
        <end position="23"/>
    </location>
</feature>
<accession>A0A316TJH0</accession>
<evidence type="ECO:0000313" key="5">
    <source>
        <dbReference type="Proteomes" id="UP000245507"/>
    </source>
</evidence>
<proteinExistence type="predicted"/>
<organism evidence="4 5">
    <name type="scientific">Nocardioides silvaticus</name>
    <dbReference type="NCBI Taxonomy" id="2201891"/>
    <lineage>
        <taxon>Bacteria</taxon>
        <taxon>Bacillati</taxon>
        <taxon>Actinomycetota</taxon>
        <taxon>Actinomycetes</taxon>
        <taxon>Propionibacteriales</taxon>
        <taxon>Nocardioidaceae</taxon>
        <taxon>Nocardioides</taxon>
    </lineage>
</organism>
<dbReference type="PANTHER" id="PTHR48101">
    <property type="entry name" value="METHYLMALONYL-COA MUTASE, MITOCHONDRIAL-RELATED"/>
    <property type="match status" value="1"/>
</dbReference>
<dbReference type="SUPFAM" id="SSF51703">
    <property type="entry name" value="Cobalamin (vitamin B12)-dependent enzymes"/>
    <property type="match status" value="1"/>
</dbReference>
<name>A0A316TJH0_9ACTN</name>
<protein>
    <submittedName>
        <fullName evidence="4">Methylmalonyl-CoA mutase</fullName>
    </submittedName>
</protein>
<sequence>MLSLHGEDDASERPCSVTNHTAGTLKRVPVPRRILRTVTTGDTSAAAGTPLALAQPEDRHSRQEWEAATAAVLRKARKLTDEDPDSGVWDRLTRTTLDGIAITPLGTPDLLDGLQTSGRPTRAGAWDVRARIAGADEKLLNEHALVDLDGGVTSLWVRVDDDTDLPVVLDKVLLDLAPVVLEPTGDAVAAARALLDHASYVDLHPATNLGADAATASGDDLATIAGLAQDAGVLAVVVDGTAVHDQGASDVQELAVSLLNAVATLRILTARGFSAADAARLIEFRYAATDEQFPTIAKLRAARRLWARVLELSGVTGVDQRQHVVTSRPMMSKYDPYVNMLRTTVAAFAAGVGGADAVTVLPFDSPLGQPDAFSRRIARNVSHLLMDESHVHEVADPAGGAYAVEKLTDDIAVAAWELFGRIDVDGGGDINPLIEETVARREAEIAKRKRPITGLSEFPNLTENLPAREPVTGEQEVRRYGASFEALRDEPAANPVFLATLGPIAQHTARATFASNLLAAGGIAVEVAGPTSGVDDLVAAYGGQAVVCLAGTDAAYEEWGSAAAAALREAGARHVIIAGVSTNSTAEVFDAVDASCAMGVDALAFLHQTREALA</sequence>
<dbReference type="Gene3D" id="3.20.20.240">
    <property type="entry name" value="Methylmalonyl-CoA mutase"/>
    <property type="match status" value="1"/>
</dbReference>
<evidence type="ECO:0000256" key="1">
    <source>
        <dbReference type="ARBA" id="ARBA00011870"/>
    </source>
</evidence>
<dbReference type="Proteomes" id="UP000245507">
    <property type="component" value="Unassembled WGS sequence"/>
</dbReference>
<dbReference type="InterPro" id="IPR016176">
    <property type="entry name" value="Cbl-dep_enz_cat"/>
</dbReference>
<evidence type="ECO:0000256" key="2">
    <source>
        <dbReference type="SAM" id="MobiDB-lite"/>
    </source>
</evidence>
<reference evidence="4 5" key="1">
    <citation type="submission" date="2018-05" db="EMBL/GenBank/DDBJ databases">
        <title>Nocardioides silvaticus genome.</title>
        <authorList>
            <person name="Li C."/>
            <person name="Wang G."/>
        </authorList>
    </citation>
    <scope>NUCLEOTIDE SEQUENCE [LARGE SCALE GENOMIC DNA]</scope>
    <source>
        <strain evidence="4 5">CCTCC AB 2018079</strain>
    </source>
</reference>
<dbReference type="InterPro" id="IPR006099">
    <property type="entry name" value="MeMalonylCoA_mutase_a/b_cat"/>
</dbReference>
<feature type="domain" description="Methylmalonyl-CoA mutase alpha/beta chain catalytic" evidence="3">
    <location>
        <begin position="235"/>
        <end position="473"/>
    </location>
</feature>
<comment type="subunit">
    <text evidence="1">Heterodimer of an alpha and a beta chain.</text>
</comment>
<feature type="compositionally biased region" description="Basic and acidic residues" evidence="2">
    <location>
        <begin position="1"/>
        <end position="12"/>
    </location>
</feature>
<dbReference type="GO" id="GO:0019678">
    <property type="term" value="P:propionate metabolic process, methylmalonyl pathway"/>
    <property type="evidence" value="ECO:0007669"/>
    <property type="project" value="TreeGrafter"/>
</dbReference>
<evidence type="ECO:0000313" key="4">
    <source>
        <dbReference type="EMBL" id="PWN04600.1"/>
    </source>
</evidence>
<dbReference type="GO" id="GO:0004494">
    <property type="term" value="F:methylmalonyl-CoA mutase activity"/>
    <property type="evidence" value="ECO:0007669"/>
    <property type="project" value="UniProtKB-EC"/>
</dbReference>
<dbReference type="Gene3D" id="3.40.50.280">
    <property type="entry name" value="Cobalamin-binding domain"/>
    <property type="match status" value="1"/>
</dbReference>
<keyword evidence="5" id="KW-1185">Reference proteome</keyword>
<comment type="caution">
    <text evidence="4">The sequence shown here is derived from an EMBL/GenBank/DDBJ whole genome shotgun (WGS) entry which is preliminary data.</text>
</comment>